<sequence>MMADNLIGRVIATEKRPTTMDTFTFWTSENEKLHAFDIVKVEHIEGSFSYGVIQNISHITDAQSFLTSFISSDFGDVNVEGSTARLGMNYVEAAVSYNSKGIYTPVHSGAKVCRASVEEITAALGLGEVKNPLVCGAVKMYADTASEISLNVPLNAKFLLGPEGAHLNISGISGLAAKTSYAMFLMKAAQERYMKEEEESVAYVIFNVKGKDLLAIHEENDFSEENDPVAERTRVMAEYHAMGLSGKPFEQVKYYIPYAQQGKSRQSTYLGKTEQIEYEREGILKKFKYTYEDDKESIEMLFSDIDDPQQTMDAIINKIIDATDADFSGLSTWDTFREKVDELSQKNTKDDKKKSNEISVLSWRKFKRIINKAIRNDDMFARRVVDTQGECRLTDEIRHIQKNDVYVIDIAKLSEDKQAFVFGDAIRAIYNLKLGEYDDELDGHKPPTRIVVFIDELNKYASKDTPKSSAILREILDVTERGRSLGVVLFGAEQFRSNIHPRVAGNCSTHAYGRTNTIETETKDYKSLPPVYKNMLTRLAQGDYLIQNPMFRSLLKIQFPKPVYKQFKG</sequence>
<accession>C4V1F9</accession>
<dbReference type="HOGENOM" id="CLU_031028_0_0_9"/>
<evidence type="ECO:0000313" key="2">
    <source>
        <dbReference type="Proteomes" id="UP000005309"/>
    </source>
</evidence>
<dbReference type="SUPFAM" id="SSF52540">
    <property type="entry name" value="P-loop containing nucleoside triphosphate hydrolases"/>
    <property type="match status" value="1"/>
</dbReference>
<dbReference type="InterPro" id="IPR027417">
    <property type="entry name" value="P-loop_NTPase"/>
</dbReference>
<dbReference type="PANTHER" id="PTHR30121">
    <property type="entry name" value="UNCHARACTERIZED PROTEIN YJGR-RELATED"/>
    <property type="match status" value="1"/>
</dbReference>
<comment type="caution">
    <text evidence="1">The sequence shown here is derived from an EMBL/GenBank/DDBJ whole genome shotgun (WGS) entry which is preliminary data.</text>
</comment>
<gene>
    <name evidence="1" type="ORF">HMPREF0908_0353</name>
</gene>
<dbReference type="PANTHER" id="PTHR30121:SF6">
    <property type="entry name" value="SLR6007 PROTEIN"/>
    <property type="match status" value="1"/>
</dbReference>
<keyword evidence="2" id="KW-1185">Reference proteome</keyword>
<reference evidence="1 2" key="1">
    <citation type="submission" date="2009-04" db="EMBL/GenBank/DDBJ databases">
        <authorList>
            <person name="Qin X."/>
            <person name="Bachman B."/>
            <person name="Battles P."/>
            <person name="Bell A."/>
            <person name="Bess C."/>
            <person name="Bickham C."/>
            <person name="Chaboub L."/>
            <person name="Chen D."/>
            <person name="Coyle M."/>
            <person name="Deiros D.R."/>
            <person name="Dinh H."/>
            <person name="Forbes L."/>
            <person name="Fowler G."/>
            <person name="Francisco L."/>
            <person name="Fu Q."/>
            <person name="Gubbala S."/>
            <person name="Hale W."/>
            <person name="Han Y."/>
            <person name="Hemphill L."/>
            <person name="Highlander S.K."/>
            <person name="Hirani K."/>
            <person name="Hogues M."/>
            <person name="Jackson L."/>
            <person name="Jakkamsetti A."/>
            <person name="Javaid M."/>
            <person name="Jiang H."/>
            <person name="Korchina V."/>
            <person name="Kovar C."/>
            <person name="Lara F."/>
            <person name="Lee S."/>
            <person name="Mata R."/>
            <person name="Mathew T."/>
            <person name="Moen C."/>
            <person name="Morales K."/>
            <person name="Munidasa M."/>
            <person name="Nazareth L."/>
            <person name="Ngo R."/>
            <person name="Nguyen L."/>
            <person name="Okwuonu G."/>
            <person name="Ongeri F."/>
            <person name="Patil S."/>
            <person name="Petrosino J."/>
            <person name="Pham C."/>
            <person name="Pham P."/>
            <person name="Pu L.-L."/>
            <person name="Puazo M."/>
            <person name="Raj R."/>
            <person name="Reid J."/>
            <person name="Rouhana J."/>
            <person name="Saada N."/>
            <person name="Shang Y."/>
            <person name="Simmons D."/>
            <person name="Thornton R."/>
            <person name="Warren J."/>
            <person name="Weissenberger G."/>
            <person name="Zhang J."/>
            <person name="Zhang L."/>
            <person name="Zhou C."/>
            <person name="Zhu D."/>
            <person name="Muzny D."/>
            <person name="Worley K."/>
            <person name="Gibbs R."/>
        </authorList>
    </citation>
    <scope>NUCLEOTIDE SEQUENCE [LARGE SCALE GENOMIC DNA]</scope>
    <source>
        <strain evidence="1 2">ATCC 43531</strain>
    </source>
</reference>
<dbReference type="Proteomes" id="UP000005309">
    <property type="component" value="Unassembled WGS sequence"/>
</dbReference>
<name>C4V1F9_9FIRM</name>
<evidence type="ECO:0008006" key="3">
    <source>
        <dbReference type="Google" id="ProtNLM"/>
    </source>
</evidence>
<dbReference type="eggNOG" id="COG0433">
    <property type="taxonomic scope" value="Bacteria"/>
</dbReference>
<dbReference type="AlphaFoldDB" id="C4V1F9"/>
<dbReference type="Gene3D" id="3.40.50.300">
    <property type="entry name" value="P-loop containing nucleotide triphosphate hydrolases"/>
    <property type="match status" value="1"/>
</dbReference>
<organism evidence="1 2">
    <name type="scientific">Selenomonas flueggei ATCC 43531</name>
    <dbReference type="NCBI Taxonomy" id="638302"/>
    <lineage>
        <taxon>Bacteria</taxon>
        <taxon>Bacillati</taxon>
        <taxon>Bacillota</taxon>
        <taxon>Negativicutes</taxon>
        <taxon>Selenomonadales</taxon>
        <taxon>Selenomonadaceae</taxon>
        <taxon>Selenomonas</taxon>
    </lineage>
</organism>
<dbReference type="STRING" id="638302.HMPREF0908_0353"/>
<protein>
    <recommendedName>
        <fullName evidence="3">ATP-binding protein</fullName>
    </recommendedName>
</protein>
<evidence type="ECO:0000313" key="1">
    <source>
        <dbReference type="EMBL" id="EEQ49285.1"/>
    </source>
</evidence>
<proteinExistence type="predicted"/>
<dbReference type="InterPro" id="IPR051162">
    <property type="entry name" value="T4SS_component"/>
</dbReference>
<dbReference type="EMBL" id="ACLA01000005">
    <property type="protein sequence ID" value="EEQ49285.1"/>
    <property type="molecule type" value="Genomic_DNA"/>
</dbReference>